<dbReference type="PANTHER" id="PTHR30518:SF2">
    <property type="entry name" value="ENDOLYTIC MUREIN TRANSGLYCOSYLASE"/>
    <property type="match status" value="1"/>
</dbReference>
<comment type="similarity">
    <text evidence="1">Belongs to the transglycosylase MltG family.</text>
</comment>
<dbReference type="AlphaFoldDB" id="A0A221W2B6"/>
<keyword evidence="1" id="KW-0472">Membrane</keyword>
<dbReference type="GO" id="GO:0008932">
    <property type="term" value="F:lytic endotransglycosylase activity"/>
    <property type="evidence" value="ECO:0007669"/>
    <property type="project" value="UniProtKB-UniRule"/>
</dbReference>
<proteinExistence type="inferred from homology"/>
<keyword evidence="4" id="KW-1185">Reference proteome</keyword>
<comment type="subcellular location">
    <subcellularLocation>
        <location evidence="1">Cell membrane</location>
        <topology evidence="1">Single-pass membrane protein</topology>
    </subcellularLocation>
</comment>
<organism evidence="3 4">
    <name type="scientific">Actinoalloteichus hoggarensis</name>
    <dbReference type="NCBI Taxonomy" id="1470176"/>
    <lineage>
        <taxon>Bacteria</taxon>
        <taxon>Bacillati</taxon>
        <taxon>Actinomycetota</taxon>
        <taxon>Actinomycetes</taxon>
        <taxon>Pseudonocardiales</taxon>
        <taxon>Pseudonocardiaceae</taxon>
        <taxon>Actinoalloteichus</taxon>
    </lineage>
</organism>
<sequence>MSDDLGLFDEEAGDSRSRKSRDKGQAGKDDPAARRRKRLITLVGGAVVLAVVAAGAIYGVREIMSIGGYEDYEGEGSGSVVIEVADGASLGQIAQTMTEEGVVASPRAFTTAAEGNPASTGIQPGFYLLRSEMSGAAALNQILDEDARLGQAEVQGGMLLHDTMAGDGSVQSQGIITILSEASCAELDGEQQCVSADELWAAAENTDVGELNIPDWAVAGVTAAPEQRRRLEGLIAPGLYHINPSWSAEELLNSVLSTSSTRLQAAGMPEISDDSGFSPYEFLIVASLIEKEGIQSDFPSIATVLYNRLRTDHELRLDSTVNYFAGTGSIRTDGNVRATENPYNTYLNTGLPPTPVSSPHTPALEAAANPVDETWEYFVKCETDGTSCFNDTLEEHDADVLDAVERGVW</sequence>
<evidence type="ECO:0000313" key="4">
    <source>
        <dbReference type="Proteomes" id="UP000204221"/>
    </source>
</evidence>
<dbReference type="PANTHER" id="PTHR30518">
    <property type="entry name" value="ENDOLYTIC MUREIN TRANSGLYCOSYLASE"/>
    <property type="match status" value="1"/>
</dbReference>
<dbReference type="Gene3D" id="3.30.1490.480">
    <property type="entry name" value="Endolytic murein transglycosylase"/>
    <property type="match status" value="1"/>
</dbReference>
<dbReference type="EC" id="4.2.2.29" evidence="1"/>
<accession>A0A221W2B6</accession>
<reference evidence="3 4" key="1">
    <citation type="submission" date="2017-07" db="EMBL/GenBank/DDBJ databases">
        <title>Complete genome sequence of Actinoalloteichus hoggarensis DSM 45943, type strain of Actinoalloteichus hoggarensis.</title>
        <authorList>
            <person name="Ruckert C."/>
            <person name="Nouioui I."/>
            <person name="Willmese J."/>
            <person name="van Wezel G."/>
            <person name="Klenk H.-P."/>
            <person name="Kalinowski J."/>
            <person name="Zotchev S.B."/>
        </authorList>
    </citation>
    <scope>NUCLEOTIDE SEQUENCE [LARGE SCALE GENOMIC DNA]</scope>
    <source>
        <strain evidence="3 4">DSM 45943</strain>
    </source>
</reference>
<name>A0A221W2B6_9PSEU</name>
<keyword evidence="1" id="KW-1003">Cell membrane</keyword>
<feature type="transmembrane region" description="Helical" evidence="1">
    <location>
        <begin position="39"/>
        <end position="60"/>
    </location>
</feature>
<feature type="compositionally biased region" description="Basic and acidic residues" evidence="2">
    <location>
        <begin position="13"/>
        <end position="32"/>
    </location>
</feature>
<gene>
    <name evidence="1" type="primary">mltG</name>
    <name evidence="3" type="ORF">AHOG_11365</name>
</gene>
<evidence type="ECO:0000256" key="2">
    <source>
        <dbReference type="SAM" id="MobiDB-lite"/>
    </source>
</evidence>
<dbReference type="Pfam" id="PF02618">
    <property type="entry name" value="YceG"/>
    <property type="match status" value="1"/>
</dbReference>
<evidence type="ECO:0000313" key="3">
    <source>
        <dbReference type="EMBL" id="ASO19916.1"/>
    </source>
</evidence>
<dbReference type="NCBIfam" id="TIGR00247">
    <property type="entry name" value="endolytic transglycosylase MltG"/>
    <property type="match status" value="1"/>
</dbReference>
<dbReference type="EMBL" id="CP022521">
    <property type="protein sequence ID" value="ASO19916.1"/>
    <property type="molecule type" value="Genomic_DNA"/>
</dbReference>
<dbReference type="RefSeq" id="WP_093941341.1">
    <property type="nucleotide sequence ID" value="NZ_CP022521.1"/>
</dbReference>
<dbReference type="GO" id="GO:0071555">
    <property type="term" value="P:cell wall organization"/>
    <property type="evidence" value="ECO:0007669"/>
    <property type="project" value="UniProtKB-KW"/>
</dbReference>
<comment type="function">
    <text evidence="1">Functions as a peptidoglycan terminase that cleaves nascent peptidoglycan strands endolytically to terminate their elongation.</text>
</comment>
<dbReference type="GO" id="GO:0005886">
    <property type="term" value="C:plasma membrane"/>
    <property type="evidence" value="ECO:0007669"/>
    <property type="project" value="UniProtKB-SubCell"/>
</dbReference>
<keyword evidence="1" id="KW-0812">Transmembrane</keyword>
<dbReference type="InterPro" id="IPR003770">
    <property type="entry name" value="MLTG-like"/>
</dbReference>
<protein>
    <recommendedName>
        <fullName evidence="1">Endolytic murein transglycosylase</fullName>
        <ecNumber evidence="1">4.2.2.29</ecNumber>
    </recommendedName>
    <alternativeName>
        <fullName evidence="1">Peptidoglycan lytic transglycosylase</fullName>
    </alternativeName>
    <alternativeName>
        <fullName evidence="1">Peptidoglycan polymerization terminase</fullName>
    </alternativeName>
</protein>
<dbReference type="OrthoDB" id="9814591at2"/>
<dbReference type="KEGG" id="ahg:AHOG_11365"/>
<feature type="compositionally biased region" description="Acidic residues" evidence="2">
    <location>
        <begin position="1"/>
        <end position="12"/>
    </location>
</feature>
<feature type="region of interest" description="Disordered" evidence="2">
    <location>
        <begin position="1"/>
        <end position="32"/>
    </location>
</feature>
<dbReference type="HAMAP" id="MF_02065">
    <property type="entry name" value="MltG"/>
    <property type="match status" value="1"/>
</dbReference>
<dbReference type="Proteomes" id="UP000204221">
    <property type="component" value="Chromosome"/>
</dbReference>
<evidence type="ECO:0000256" key="1">
    <source>
        <dbReference type="HAMAP-Rule" id="MF_02065"/>
    </source>
</evidence>
<keyword evidence="1 3" id="KW-0456">Lyase</keyword>
<dbReference type="GO" id="GO:0009252">
    <property type="term" value="P:peptidoglycan biosynthetic process"/>
    <property type="evidence" value="ECO:0007669"/>
    <property type="project" value="UniProtKB-UniRule"/>
</dbReference>
<comment type="catalytic activity">
    <reaction evidence="1">
        <text>a peptidoglycan chain = a peptidoglycan chain with N-acetyl-1,6-anhydromuramyl-[peptide] at the reducing end + a peptidoglycan chain with N-acetylglucosamine at the non-reducing end.</text>
        <dbReference type="EC" id="4.2.2.29"/>
    </reaction>
</comment>
<keyword evidence="1" id="KW-1133">Transmembrane helix</keyword>
<feature type="site" description="Important for catalytic activity" evidence="1">
    <location>
        <position position="292"/>
    </location>
</feature>
<keyword evidence="1" id="KW-0961">Cell wall biogenesis/degradation</keyword>